<dbReference type="NCBIfam" id="TIGR01733">
    <property type="entry name" value="AA-adenyl-dom"/>
    <property type="match status" value="1"/>
</dbReference>
<dbReference type="Gene3D" id="3.40.50.720">
    <property type="entry name" value="NAD(P)-binding Rossmann-like Domain"/>
    <property type="match status" value="1"/>
</dbReference>
<dbReference type="InterPro" id="IPR036736">
    <property type="entry name" value="ACP-like_sf"/>
</dbReference>
<evidence type="ECO:0000256" key="3">
    <source>
        <dbReference type="SAM" id="MobiDB-lite"/>
    </source>
</evidence>
<dbReference type="Pfam" id="PF07993">
    <property type="entry name" value="NAD_binding_4"/>
    <property type="match status" value="1"/>
</dbReference>
<dbReference type="CDD" id="cd12117">
    <property type="entry name" value="A_NRPS_Srf_like"/>
    <property type="match status" value="1"/>
</dbReference>
<dbReference type="Pfam" id="PF00550">
    <property type="entry name" value="PP-binding"/>
    <property type="match status" value="1"/>
</dbReference>
<dbReference type="InterPro" id="IPR020845">
    <property type="entry name" value="AMP-binding_CS"/>
</dbReference>
<dbReference type="SUPFAM" id="SSF51735">
    <property type="entry name" value="NAD(P)-binding Rossmann-fold domains"/>
    <property type="match status" value="1"/>
</dbReference>
<evidence type="ECO:0000256" key="1">
    <source>
        <dbReference type="ARBA" id="ARBA00022450"/>
    </source>
</evidence>
<dbReference type="EMBL" id="BHZD01000001">
    <property type="protein sequence ID" value="GCD40550.1"/>
    <property type="molecule type" value="Genomic_DNA"/>
</dbReference>
<feature type="region of interest" description="Disordered" evidence="3">
    <location>
        <begin position="1"/>
        <end position="30"/>
    </location>
</feature>
<dbReference type="CDD" id="cd05235">
    <property type="entry name" value="SDR_e1"/>
    <property type="match status" value="1"/>
</dbReference>
<dbReference type="Proteomes" id="UP000286746">
    <property type="component" value="Unassembled WGS sequence"/>
</dbReference>
<dbReference type="PROSITE" id="PS50075">
    <property type="entry name" value="CARRIER"/>
    <property type="match status" value="1"/>
</dbReference>
<dbReference type="PROSITE" id="PS00455">
    <property type="entry name" value="AMP_BINDING"/>
    <property type="match status" value="1"/>
</dbReference>
<dbReference type="InterPro" id="IPR009081">
    <property type="entry name" value="PP-bd_ACP"/>
</dbReference>
<evidence type="ECO:0000256" key="2">
    <source>
        <dbReference type="ARBA" id="ARBA00022553"/>
    </source>
</evidence>
<dbReference type="RefSeq" id="WP_125050902.1">
    <property type="nucleotide sequence ID" value="NZ_BHZD01000001.1"/>
</dbReference>
<sequence length="1051" mass="113737">MSRDLDHTPGTGLDATPESVPGSVPESVPDTVRAWNDTATDYPRDATVPQLFAEQARAHPDRTAVEWNGGCWNYQELYARVRRAAAHLRSRGVQDGDTVAVLLRRSPEAVVAILAVLEAGCAYLPLDPGDPADRLETVLTGAGVRRCVTTPGTAPEPVREHCAQITTDDLSDHPLPDSGDRWGRDRRATDPAYVIYTSGSTGAPKGVVCPHRGPVRLVKNTDWLQLEHTDRLLATTALTFDLSCLELFGPLLNGACLVLPEPETLLSADALETVLRELRISVLWLSAGLFHQHAEASPRMFGSLRALVAGGDALNPSAVRAVLRHGRPELLINGYGPTEASSLVTAHRVDDLAPHAETVPIGRPIANATAYVVREDGRLAAPCEDGELWVGGDGVACGYLGDPDRTAEVFVPDRFGGDPDARLYRTGDVARQRRDGVLEYRGRRDRQVKIRGYRVELDEIELTLARHREVREAAVDILGDGPGRHLAAAAVPTPGAQAEGLPRRLTAYARDRLPPYMVPTRIATVTEIPLKPSGKIDRDRFLELVARQSDRPRTGGEPPRGAAEEAVADIWTRLLGLDRVGREDEFFALGGTSLHAIQVVTAVRDRLELPPGSGRALIGHLLDGPSLSAFTARATALRDGGDGTEATVDFAAESRLDARLRFDARPAATATPPRSVLLTGGTGFLGVHLIDRLVDAGVRRVHCLTRADDRDAAHARLAARMRLYGLDPSCCDDRLVPVPGSLEAPRFGLTPAAWDELAHETDLVVHAGAQVNFAYPYEALAPVNVTGTRTVLELAAAHHLKPVHHISTVAVLAGSGAAGVRHLGEGAPLAHPDKISQGYPETKWVAERLLAQAAERGLPVAVHRPHEITGTRQRGVWNTDTLMCALFRTIAETGIAPDLPLPLDFVPVDYTAQAVVHILTHEKPDGRTYHLTNPRPARLPLLTSRLRAMGYPVEILSHDTWLSRMRALVARHPDHPVAPYLPLSAAGPQDPEQAVRDLYLTGAVPALDRTNTARAVDDSGIECPPVDAALIDLYLGYFRDSGFLEPPRRKE</sequence>
<evidence type="ECO:0000259" key="4">
    <source>
        <dbReference type="PROSITE" id="PS50075"/>
    </source>
</evidence>
<dbReference type="Gene3D" id="2.30.38.10">
    <property type="entry name" value="Luciferase, Domain 3"/>
    <property type="match status" value="1"/>
</dbReference>
<accession>A0A401VTZ2</accession>
<dbReference type="SUPFAM" id="SSF47336">
    <property type="entry name" value="ACP-like"/>
    <property type="match status" value="1"/>
</dbReference>
<proteinExistence type="predicted"/>
<dbReference type="AlphaFoldDB" id="A0A401VTZ2"/>
<keyword evidence="6" id="KW-1185">Reference proteome</keyword>
<dbReference type="Gene3D" id="3.30.300.30">
    <property type="match status" value="1"/>
</dbReference>
<name>A0A401VTZ2_STREY</name>
<dbReference type="InterPro" id="IPR013120">
    <property type="entry name" value="FAR_NAD-bd"/>
</dbReference>
<comment type="caution">
    <text evidence="5">The sequence shown here is derived from an EMBL/GenBank/DDBJ whole genome shotgun (WGS) entry which is preliminary data.</text>
</comment>
<dbReference type="InterPro" id="IPR025110">
    <property type="entry name" value="AMP-bd_C"/>
</dbReference>
<keyword evidence="1" id="KW-0596">Phosphopantetheine</keyword>
<protein>
    <submittedName>
        <fullName evidence="5">Putative peptide synthetase NRP</fullName>
    </submittedName>
</protein>
<dbReference type="PANTHER" id="PTHR44845:SF6">
    <property type="entry name" value="BETA-ALANINE-ACTIVATING ENZYME"/>
    <property type="match status" value="1"/>
</dbReference>
<dbReference type="NCBIfam" id="TIGR01746">
    <property type="entry name" value="Thioester-redct"/>
    <property type="match status" value="1"/>
</dbReference>
<dbReference type="Pfam" id="PF00501">
    <property type="entry name" value="AMP-binding"/>
    <property type="match status" value="1"/>
</dbReference>
<keyword evidence="2" id="KW-0597">Phosphoprotein</keyword>
<dbReference type="Gene3D" id="3.40.50.980">
    <property type="match status" value="2"/>
</dbReference>
<dbReference type="InterPro" id="IPR045851">
    <property type="entry name" value="AMP-bd_C_sf"/>
</dbReference>
<dbReference type="InterPro" id="IPR000873">
    <property type="entry name" value="AMP-dep_synth/lig_dom"/>
</dbReference>
<dbReference type="InterPro" id="IPR036291">
    <property type="entry name" value="NAD(P)-bd_dom_sf"/>
</dbReference>
<evidence type="ECO:0000313" key="5">
    <source>
        <dbReference type="EMBL" id="GCD40550.1"/>
    </source>
</evidence>
<dbReference type="SUPFAM" id="SSF56801">
    <property type="entry name" value="Acetyl-CoA synthetase-like"/>
    <property type="match status" value="1"/>
</dbReference>
<dbReference type="PANTHER" id="PTHR44845">
    <property type="entry name" value="CARRIER DOMAIN-CONTAINING PROTEIN"/>
    <property type="match status" value="1"/>
</dbReference>
<feature type="domain" description="Carrier" evidence="4">
    <location>
        <begin position="558"/>
        <end position="638"/>
    </location>
</feature>
<reference evidence="5 6" key="1">
    <citation type="submission" date="2018-11" db="EMBL/GenBank/DDBJ databases">
        <title>Whole genome sequence of Streptomyces paromomycinus NBRC 15454(T).</title>
        <authorList>
            <person name="Komaki H."/>
            <person name="Tamura T."/>
        </authorList>
    </citation>
    <scope>NUCLEOTIDE SEQUENCE [LARGE SCALE GENOMIC DNA]</scope>
    <source>
        <strain evidence="5 6">NBRC 15454</strain>
    </source>
</reference>
<organism evidence="5 6">
    <name type="scientific">Streptomyces paromomycinus</name>
    <name type="common">Streptomyces rimosus subsp. paromomycinus</name>
    <dbReference type="NCBI Taxonomy" id="92743"/>
    <lineage>
        <taxon>Bacteria</taxon>
        <taxon>Bacillati</taxon>
        <taxon>Actinomycetota</taxon>
        <taxon>Actinomycetes</taxon>
        <taxon>Kitasatosporales</taxon>
        <taxon>Streptomycetaceae</taxon>
        <taxon>Streptomyces</taxon>
    </lineage>
</organism>
<dbReference type="InterPro" id="IPR010071">
    <property type="entry name" value="AA_adenyl_dom"/>
</dbReference>
<dbReference type="InterPro" id="IPR010080">
    <property type="entry name" value="Thioester_reductase-like_dom"/>
</dbReference>
<dbReference type="Gene3D" id="1.10.1200.10">
    <property type="entry name" value="ACP-like"/>
    <property type="match status" value="1"/>
</dbReference>
<gene>
    <name evidence="5" type="ORF">GKJPGBOP_00202</name>
</gene>
<evidence type="ECO:0000313" key="6">
    <source>
        <dbReference type="Proteomes" id="UP000286746"/>
    </source>
</evidence>
<dbReference type="Pfam" id="PF13193">
    <property type="entry name" value="AMP-binding_C"/>
    <property type="match status" value="1"/>
</dbReference>